<dbReference type="PANTHER" id="PTHR42718">
    <property type="entry name" value="MAJOR FACILITATOR SUPERFAMILY MULTIDRUG TRANSPORTER MFSC"/>
    <property type="match status" value="1"/>
</dbReference>
<dbReference type="EMBL" id="JAYMFF010000011">
    <property type="protein sequence ID" value="MEC4176148.1"/>
    <property type="molecule type" value="Genomic_DNA"/>
</dbReference>
<dbReference type="RefSeq" id="WP_338210287.1">
    <property type="nucleotide sequence ID" value="NZ_JAYMFF010000011.1"/>
</dbReference>
<proteinExistence type="predicted"/>
<feature type="transmembrane region" description="Helical" evidence="7">
    <location>
        <begin position="143"/>
        <end position="166"/>
    </location>
</feature>
<dbReference type="Gene3D" id="1.20.1720.10">
    <property type="entry name" value="Multidrug resistance protein D"/>
    <property type="match status" value="1"/>
</dbReference>
<feature type="transmembrane region" description="Helical" evidence="7">
    <location>
        <begin position="205"/>
        <end position="224"/>
    </location>
</feature>
<sequence>MSDTIQIPPHISARRRWASLAVLLFAQLVVSMDMTILNIALPHMVAEIQPTSDQQLWIIDAYSLVLAGLLVPSSSLSDRLGRKKTFLLGAAIFGVASAPIMFASSAGAVIAIRAVLGIGGAFIMPTTISMIRSVFTDSKERATALAAWSALGSLGMVLGPLIGGFLLEHFSWHAAFLVNVPLMGLVVFVGLLILPEIKVRRAGAWDAPAALLALLAMVLMMWGIKHLAAELSFFNSEGLAALVAGIGLMVLFVVRCLHSETPLLDLRLFSLRPFRGGVITALCSMFGMAAQLFLLSQWLQLVNGSGPLESGMLLIPQAVASIVAGMAAPALAMRLGAKPVLLGGLGIGAVGMLMLLPFIDDLTLAPIIVSTVLAGLCTGSLSVGSAVIMCATPREKASSAAACEEVAYDMGNVLGVAVIGSVASIVYVLGLDPAALAASGLDAASISAAGESFPAAVAIAQQAGATELLAEAVRAFDHSVVVASAIGGIVIALACVAIARLIPNGLSITEEIEE</sequence>
<keyword evidence="3" id="KW-1003">Cell membrane</keyword>
<keyword evidence="2" id="KW-0813">Transport</keyword>
<feature type="transmembrane region" description="Helical" evidence="7">
    <location>
        <begin position="311"/>
        <end position="333"/>
    </location>
</feature>
<evidence type="ECO:0000313" key="9">
    <source>
        <dbReference type="EMBL" id="MEC4176148.1"/>
    </source>
</evidence>
<feature type="transmembrane region" description="Helical" evidence="7">
    <location>
        <begin position="278"/>
        <end position="299"/>
    </location>
</feature>
<keyword evidence="10" id="KW-1185">Reference proteome</keyword>
<keyword evidence="6 7" id="KW-0472">Membrane</keyword>
<feature type="transmembrane region" description="Helical" evidence="7">
    <location>
        <begin position="239"/>
        <end position="257"/>
    </location>
</feature>
<evidence type="ECO:0000313" key="10">
    <source>
        <dbReference type="Proteomes" id="UP001349994"/>
    </source>
</evidence>
<evidence type="ECO:0000256" key="3">
    <source>
        <dbReference type="ARBA" id="ARBA00022475"/>
    </source>
</evidence>
<organism evidence="9 10">
    <name type="scientific">Adlercreutzia wanghongyangiae</name>
    <dbReference type="NCBI Taxonomy" id="3111451"/>
    <lineage>
        <taxon>Bacteria</taxon>
        <taxon>Bacillati</taxon>
        <taxon>Actinomycetota</taxon>
        <taxon>Coriobacteriia</taxon>
        <taxon>Eggerthellales</taxon>
        <taxon>Eggerthellaceae</taxon>
        <taxon>Adlercreutzia</taxon>
    </lineage>
</organism>
<name>A0ABU6II79_9ACTN</name>
<evidence type="ECO:0000256" key="2">
    <source>
        <dbReference type="ARBA" id="ARBA00022448"/>
    </source>
</evidence>
<keyword evidence="4 7" id="KW-0812">Transmembrane</keyword>
<feature type="domain" description="Major facilitator superfamily (MFS) profile" evidence="8">
    <location>
        <begin position="19"/>
        <end position="506"/>
    </location>
</feature>
<feature type="transmembrane region" description="Helical" evidence="7">
    <location>
        <begin position="110"/>
        <end position="131"/>
    </location>
</feature>
<dbReference type="PANTHER" id="PTHR42718:SF47">
    <property type="entry name" value="METHYL VIOLOGEN RESISTANCE PROTEIN SMVA"/>
    <property type="match status" value="1"/>
</dbReference>
<evidence type="ECO:0000256" key="4">
    <source>
        <dbReference type="ARBA" id="ARBA00022692"/>
    </source>
</evidence>
<feature type="transmembrane region" description="Helical" evidence="7">
    <location>
        <begin position="340"/>
        <end position="359"/>
    </location>
</feature>
<protein>
    <submittedName>
        <fullName evidence="9">MFS transporter</fullName>
    </submittedName>
</protein>
<gene>
    <name evidence="9" type="ORF">VIN30_06780</name>
</gene>
<evidence type="ECO:0000256" key="7">
    <source>
        <dbReference type="SAM" id="Phobius"/>
    </source>
</evidence>
<dbReference type="InterPro" id="IPR020846">
    <property type="entry name" value="MFS_dom"/>
</dbReference>
<evidence type="ECO:0000256" key="5">
    <source>
        <dbReference type="ARBA" id="ARBA00022989"/>
    </source>
</evidence>
<keyword evidence="5 7" id="KW-1133">Transmembrane helix</keyword>
<dbReference type="CDD" id="cd17321">
    <property type="entry name" value="MFS_MMR_MDR_like"/>
    <property type="match status" value="1"/>
</dbReference>
<dbReference type="Gene3D" id="1.20.1250.20">
    <property type="entry name" value="MFS general substrate transporter like domains"/>
    <property type="match status" value="1"/>
</dbReference>
<feature type="transmembrane region" description="Helical" evidence="7">
    <location>
        <begin position="20"/>
        <end position="41"/>
    </location>
</feature>
<dbReference type="Pfam" id="PF07690">
    <property type="entry name" value="MFS_1"/>
    <property type="match status" value="1"/>
</dbReference>
<feature type="transmembrane region" description="Helical" evidence="7">
    <location>
        <begin position="365"/>
        <end position="391"/>
    </location>
</feature>
<dbReference type="SUPFAM" id="SSF103473">
    <property type="entry name" value="MFS general substrate transporter"/>
    <property type="match status" value="1"/>
</dbReference>
<reference evidence="9 10" key="1">
    <citation type="submission" date="2024-01" db="EMBL/GenBank/DDBJ databases">
        <title>novel species in genus Adlercreutzia.</title>
        <authorList>
            <person name="Liu X."/>
        </authorList>
    </citation>
    <scope>NUCLEOTIDE SEQUENCE [LARGE SCALE GENOMIC DNA]</scope>
    <source>
        <strain evidence="9 10">R7</strain>
    </source>
</reference>
<comment type="subcellular location">
    <subcellularLocation>
        <location evidence="1">Cell membrane</location>
        <topology evidence="1">Multi-pass membrane protein</topology>
    </subcellularLocation>
</comment>
<feature type="transmembrane region" description="Helical" evidence="7">
    <location>
        <begin position="412"/>
        <end position="430"/>
    </location>
</feature>
<dbReference type="InterPro" id="IPR036259">
    <property type="entry name" value="MFS_trans_sf"/>
</dbReference>
<accession>A0ABU6II79</accession>
<feature type="transmembrane region" description="Helical" evidence="7">
    <location>
        <begin position="172"/>
        <end position="193"/>
    </location>
</feature>
<comment type="caution">
    <text evidence="9">The sequence shown here is derived from an EMBL/GenBank/DDBJ whole genome shotgun (WGS) entry which is preliminary data.</text>
</comment>
<evidence type="ECO:0000259" key="8">
    <source>
        <dbReference type="PROSITE" id="PS50850"/>
    </source>
</evidence>
<dbReference type="InterPro" id="IPR011701">
    <property type="entry name" value="MFS"/>
</dbReference>
<dbReference type="PROSITE" id="PS50850">
    <property type="entry name" value="MFS"/>
    <property type="match status" value="1"/>
</dbReference>
<evidence type="ECO:0000256" key="1">
    <source>
        <dbReference type="ARBA" id="ARBA00004651"/>
    </source>
</evidence>
<dbReference type="Proteomes" id="UP001349994">
    <property type="component" value="Unassembled WGS sequence"/>
</dbReference>
<feature type="transmembrane region" description="Helical" evidence="7">
    <location>
        <begin position="85"/>
        <end position="104"/>
    </location>
</feature>
<feature type="transmembrane region" description="Helical" evidence="7">
    <location>
        <begin position="56"/>
        <end position="73"/>
    </location>
</feature>
<feature type="transmembrane region" description="Helical" evidence="7">
    <location>
        <begin position="480"/>
        <end position="502"/>
    </location>
</feature>
<evidence type="ECO:0000256" key="6">
    <source>
        <dbReference type="ARBA" id="ARBA00023136"/>
    </source>
</evidence>